<feature type="chain" id="PRO_5046978682" description="Tetratricopeptide repeat protein" evidence="1">
    <location>
        <begin position="22"/>
        <end position="517"/>
    </location>
</feature>
<protein>
    <recommendedName>
        <fullName evidence="4">Tetratricopeptide repeat protein</fullName>
    </recommendedName>
</protein>
<sequence>MHLVRHFIAAFLFMWAVPVLSAHYHGDVDAYPPWKGGKGLGELDLDVSTNNEEARQHFLTGLKLTHVYEFPEATWSFREAQRLDPAFAMAYWGEIMASHMFVWYAKEPEQAQAALHRMKQNADFSRLNEKEKGLISAGRLLVEGKSMGAMPFDKGSLLSQFRDQLGVLYKRFPDDHEIKVLYGYSVLGTRRGVRDFKVNQKARQLFLEVLKENSEHPGAMHYLIHASENAAEGYWARQAAETFGEIVSASIHASHMPSHYYYAVGDWDKVIEINRHAWKQSKQRIADIGLNEDNLEYHGVGWISYGLLQQGKFREAKAELDELYELYQKKPSATKMKYLLFARAGYLVDSPFDSKEFAEIRRAGIDFKNAKSSAVAANIFADGYAAWLLNDSSALKMADKQYDMLMKMDLSHLGPPDQDAVLIMQKLLKALVLLEKGQAYAAEVVLADACKIEDNMVHEHGIPLAVKPANEMYGDFLRESGRPGEAIYFYNKSLSYQPARLKSLQGIARSKDMLKEM</sequence>
<dbReference type="InterPro" id="IPR011990">
    <property type="entry name" value="TPR-like_helical_dom_sf"/>
</dbReference>
<evidence type="ECO:0000256" key="1">
    <source>
        <dbReference type="SAM" id="SignalP"/>
    </source>
</evidence>
<reference evidence="2 3" key="1">
    <citation type="submission" date="2022-05" db="EMBL/GenBank/DDBJ databases">
        <authorList>
            <person name="Park J.-S."/>
        </authorList>
    </citation>
    <scope>NUCLEOTIDE SEQUENCE [LARGE SCALE GENOMIC DNA]</scope>
    <source>
        <strain evidence="2 3">2012CJ34-2</strain>
    </source>
</reference>
<feature type="signal peptide" evidence="1">
    <location>
        <begin position="1"/>
        <end position="21"/>
    </location>
</feature>
<accession>A0ABT0PJP4</accession>
<evidence type="ECO:0008006" key="4">
    <source>
        <dbReference type="Google" id="ProtNLM"/>
    </source>
</evidence>
<dbReference type="PANTHER" id="PTHR45588">
    <property type="entry name" value="TPR DOMAIN-CONTAINING PROTEIN"/>
    <property type="match status" value="1"/>
</dbReference>
<dbReference type="PANTHER" id="PTHR45588:SF1">
    <property type="entry name" value="WW DOMAIN-CONTAINING PROTEIN"/>
    <property type="match status" value="1"/>
</dbReference>
<dbReference type="EMBL" id="JAMFLX010000021">
    <property type="protein sequence ID" value="MCL6271196.1"/>
    <property type="molecule type" value="Genomic_DNA"/>
</dbReference>
<dbReference type="Proteomes" id="UP001203338">
    <property type="component" value="Unassembled WGS sequence"/>
</dbReference>
<gene>
    <name evidence="2" type="ORF">M3P05_14820</name>
</gene>
<evidence type="ECO:0000313" key="2">
    <source>
        <dbReference type="EMBL" id="MCL6271196.1"/>
    </source>
</evidence>
<keyword evidence="3" id="KW-1185">Reference proteome</keyword>
<dbReference type="Gene3D" id="1.25.40.10">
    <property type="entry name" value="Tetratricopeptide repeat domain"/>
    <property type="match status" value="1"/>
</dbReference>
<keyword evidence="1" id="KW-0732">Signal</keyword>
<proteinExistence type="predicted"/>
<organism evidence="2 3">
    <name type="scientific">Parendozoicomonas callyspongiae</name>
    <dbReference type="NCBI Taxonomy" id="2942213"/>
    <lineage>
        <taxon>Bacteria</taxon>
        <taxon>Pseudomonadati</taxon>
        <taxon>Pseudomonadota</taxon>
        <taxon>Gammaproteobacteria</taxon>
        <taxon>Oceanospirillales</taxon>
        <taxon>Endozoicomonadaceae</taxon>
        <taxon>Parendozoicomonas</taxon>
    </lineage>
</organism>
<dbReference type="RefSeq" id="WP_249700624.1">
    <property type="nucleotide sequence ID" value="NZ_JAMFLX010000021.1"/>
</dbReference>
<comment type="caution">
    <text evidence="2">The sequence shown here is derived from an EMBL/GenBank/DDBJ whole genome shotgun (WGS) entry which is preliminary data.</text>
</comment>
<name>A0ABT0PJP4_9GAMM</name>
<dbReference type="SUPFAM" id="SSF48452">
    <property type="entry name" value="TPR-like"/>
    <property type="match status" value="1"/>
</dbReference>
<evidence type="ECO:0000313" key="3">
    <source>
        <dbReference type="Proteomes" id="UP001203338"/>
    </source>
</evidence>